<dbReference type="InterPro" id="IPR038726">
    <property type="entry name" value="PDDEXK_AddAB-type"/>
</dbReference>
<sequence>MSENTTTPREIAARLSWGNDCLVIPRDLSLGRIARNTLSVSSAKSIESCPARWAAEKLFDTSALFDPSTVGNGGHDVLERLFQLPGEERTEVKAGEILVGVADDYEQGTDPRYLFPELADPSVRVRWTAAVWAGIATLWQIEDPSAVDVWATEFEVKDVSLSGVPFGGFIDRIDRVRAKTGTVSLRMVDYKTGRAISQEDKKFYGDAHGDQLRLYASAVEQMLRDLPADHPDHGLKVTEALDYYTKHGKSSKVALSAPYRRKTLAAHVEAWGEHAKITQSGRYPTKASALCTFCPLVRQCPGRSENVNWARVKPSALTLGEAPIMGPVSEYRPQPIIFGDGWDTMLRAPEIDMEDWFAADLADLAQRCEPAAWQAPALEAPPGSQFPVQQSAPPMLALPQMNPFLRIGEDVFAAELDPFSADFEESLRALAWPDQAPHGESPTGL</sequence>
<dbReference type="Proteomes" id="UP001203761">
    <property type="component" value="Unassembled WGS sequence"/>
</dbReference>
<keyword evidence="2" id="KW-0547">Nucleotide-binding</keyword>
<dbReference type="Gene3D" id="3.90.320.10">
    <property type="match status" value="1"/>
</dbReference>
<organism evidence="5 6">
    <name type="scientific">Brachybacterium equifaecis</name>
    <dbReference type="NCBI Taxonomy" id="2910770"/>
    <lineage>
        <taxon>Bacteria</taxon>
        <taxon>Bacillati</taxon>
        <taxon>Actinomycetota</taxon>
        <taxon>Actinomycetes</taxon>
        <taxon>Micrococcales</taxon>
        <taxon>Dermabacteraceae</taxon>
        <taxon>Brachybacterium</taxon>
    </lineage>
</organism>
<accession>A0ABT0R421</accession>
<evidence type="ECO:0000313" key="6">
    <source>
        <dbReference type="Proteomes" id="UP001203761"/>
    </source>
</evidence>
<protein>
    <submittedName>
        <fullName evidence="5">PD-(D/E)XK nuclease family protein</fullName>
    </submittedName>
</protein>
<evidence type="ECO:0000256" key="2">
    <source>
        <dbReference type="ARBA" id="ARBA00022806"/>
    </source>
</evidence>
<evidence type="ECO:0000259" key="4">
    <source>
        <dbReference type="Pfam" id="PF12705"/>
    </source>
</evidence>
<name>A0ABT0R421_9MICO</name>
<keyword evidence="2" id="KW-0067">ATP-binding</keyword>
<dbReference type="RefSeq" id="WP_249737744.1">
    <property type="nucleotide sequence ID" value="NZ_JAKNCJ010000004.1"/>
</dbReference>
<evidence type="ECO:0000313" key="5">
    <source>
        <dbReference type="EMBL" id="MCL6423670.1"/>
    </source>
</evidence>
<comment type="caution">
    <text evidence="5">The sequence shown here is derived from an EMBL/GenBank/DDBJ whole genome shotgun (WGS) entry which is preliminary data.</text>
</comment>
<feature type="domain" description="PD-(D/E)XK endonuclease-like" evidence="4">
    <location>
        <begin position="37"/>
        <end position="301"/>
    </location>
</feature>
<reference evidence="5" key="1">
    <citation type="submission" date="2022-02" db="EMBL/GenBank/DDBJ databases">
        <authorList>
            <person name="Lee M."/>
            <person name="Kim S.-J."/>
            <person name="Jung M.-Y."/>
        </authorList>
    </citation>
    <scope>NUCLEOTIDE SEQUENCE</scope>
    <source>
        <strain evidence="5">JHP9</strain>
    </source>
</reference>
<keyword evidence="1" id="KW-0227">DNA damage</keyword>
<dbReference type="InterPro" id="IPR011604">
    <property type="entry name" value="PDDEXK-like_dom_sf"/>
</dbReference>
<keyword evidence="3" id="KW-0234">DNA repair</keyword>
<dbReference type="EMBL" id="JAKNCJ010000004">
    <property type="protein sequence ID" value="MCL6423670.1"/>
    <property type="molecule type" value="Genomic_DNA"/>
</dbReference>
<dbReference type="Pfam" id="PF12705">
    <property type="entry name" value="PDDEXK_1"/>
    <property type="match status" value="1"/>
</dbReference>
<proteinExistence type="predicted"/>
<keyword evidence="2" id="KW-0378">Hydrolase</keyword>
<gene>
    <name evidence="5" type="ORF">Bequi_09770</name>
</gene>
<keyword evidence="6" id="KW-1185">Reference proteome</keyword>
<evidence type="ECO:0000256" key="1">
    <source>
        <dbReference type="ARBA" id="ARBA00022763"/>
    </source>
</evidence>
<evidence type="ECO:0000256" key="3">
    <source>
        <dbReference type="ARBA" id="ARBA00023204"/>
    </source>
</evidence>
<keyword evidence="2" id="KW-0347">Helicase</keyword>